<reference evidence="2 3" key="1">
    <citation type="submission" date="2015-07" db="EMBL/GenBank/DDBJ databases">
        <title>The genome of Melipona quadrifasciata.</title>
        <authorList>
            <person name="Pan H."/>
            <person name="Kapheim K."/>
        </authorList>
    </citation>
    <scope>NUCLEOTIDE SEQUENCE [LARGE SCALE GENOMIC DNA]</scope>
    <source>
        <strain evidence="2">0111107301</strain>
        <tissue evidence="2">Whole body</tissue>
    </source>
</reference>
<keyword evidence="3" id="KW-1185">Reference proteome</keyword>
<name>A0A0M9ABX3_9HYME</name>
<feature type="domain" description="DUF7041" evidence="1">
    <location>
        <begin position="2"/>
        <end position="79"/>
    </location>
</feature>
<gene>
    <name evidence="2" type="ORF">WN51_12308</name>
</gene>
<dbReference type="AlphaFoldDB" id="A0A0M9ABX3"/>
<proteinExistence type="predicted"/>
<evidence type="ECO:0000313" key="3">
    <source>
        <dbReference type="Proteomes" id="UP000053105"/>
    </source>
</evidence>
<dbReference type="PANTHER" id="PTHR33327">
    <property type="entry name" value="ENDONUCLEASE"/>
    <property type="match status" value="1"/>
</dbReference>
<dbReference type="Pfam" id="PF23055">
    <property type="entry name" value="DUF7041"/>
    <property type="match status" value="1"/>
</dbReference>
<dbReference type="OrthoDB" id="7614231at2759"/>
<sequence length="176" mass="20365">MPFRADQAEMWFRYAEVKFFLCDIKDDLTKYNCIVKSLSLRQIDEVADIIQHPPETNRYDTLKRAIFRRLAVSQSQKTQEKDMGNRTPSQFLRYIRTQAGEGVSDEFLRTLWTNRLPSKTRAIVAASNAPLDELAAIADHIHETAQRTATYLWSGTSFTQEDRRDDGTDGRDVEEN</sequence>
<dbReference type="STRING" id="166423.A0A0M9ABX3"/>
<dbReference type="Proteomes" id="UP000053105">
    <property type="component" value="Unassembled WGS sequence"/>
</dbReference>
<evidence type="ECO:0000259" key="1">
    <source>
        <dbReference type="Pfam" id="PF23055"/>
    </source>
</evidence>
<protein>
    <recommendedName>
        <fullName evidence="1">DUF7041 domain-containing protein</fullName>
    </recommendedName>
</protein>
<dbReference type="EMBL" id="KQ435688">
    <property type="protein sequence ID" value="KOX81320.1"/>
    <property type="molecule type" value="Genomic_DNA"/>
</dbReference>
<organism evidence="2 3">
    <name type="scientific">Melipona quadrifasciata</name>
    <dbReference type="NCBI Taxonomy" id="166423"/>
    <lineage>
        <taxon>Eukaryota</taxon>
        <taxon>Metazoa</taxon>
        <taxon>Ecdysozoa</taxon>
        <taxon>Arthropoda</taxon>
        <taxon>Hexapoda</taxon>
        <taxon>Insecta</taxon>
        <taxon>Pterygota</taxon>
        <taxon>Neoptera</taxon>
        <taxon>Endopterygota</taxon>
        <taxon>Hymenoptera</taxon>
        <taxon>Apocrita</taxon>
        <taxon>Aculeata</taxon>
        <taxon>Apoidea</taxon>
        <taxon>Anthophila</taxon>
        <taxon>Apidae</taxon>
        <taxon>Melipona</taxon>
    </lineage>
</organism>
<dbReference type="InterPro" id="IPR055469">
    <property type="entry name" value="DUF7041"/>
</dbReference>
<accession>A0A0M9ABX3</accession>
<evidence type="ECO:0000313" key="2">
    <source>
        <dbReference type="EMBL" id="KOX81320.1"/>
    </source>
</evidence>
<dbReference type="PANTHER" id="PTHR33327:SF3">
    <property type="entry name" value="RNA-DIRECTED DNA POLYMERASE"/>
    <property type="match status" value="1"/>
</dbReference>